<sequence>MVDAALRLAENITLLRQRCDKPIPPTPNALSTAVVPSSDGRTLSLSDELAIVNCLSYLSTYSDHPGLVMALCIEERSDHEGLIVAIATNNDAVEDLQKGVYGIVEVLKEQSYILDTQGDYVDTLLETVLERGRERMIGRLGYPNCSTAARLGKALACAVRAVPKMRSTLQPLFELSKEFTRLSGLLEDSLTFGPGDSHVLMSILTITSRIWKNHRKDLESILHPFHPILSKDMDPNTKEVIQYRLRQLAQYKITTTHLLHYARHFPLFRSILVQGIYTPAVDLSSILTNPSIQETGILNRYIHRSKSARSPAVTAAMSALSQHNLVPLQKEIRETVTRRCTKNAYKTHAEIQLLLHYENKNVAFPPRVLKSNKDACYLCDLFIKTHGGYLIPKTHGRVYDLWMFPDVQITDIQFSKAKRKKWAQTIEQFNEAVEELLLQISRRGKRKGSDPRESAVFSLAPSTTCTQRSDVSRHSSSADQTVTRLSTKTKSPSTNEERQMWSELEEELPGESLPDALVSPLTPVSHERKHTQHDLSPSTRSSSPTPILNLRPGVPQTHIFNTNNTCIRLHTTKIHIELSRAQVDFLASSPALSGNSSNIRVDATLLDRQGSIHALEKYKEALADLGDPWSFLESKEGILFSPSGLLIRKRDDLVQIKACVT</sequence>
<gene>
    <name evidence="2" type="ORF">K458DRAFT_370199</name>
</gene>
<feature type="region of interest" description="Disordered" evidence="1">
    <location>
        <begin position="466"/>
        <end position="547"/>
    </location>
</feature>
<protein>
    <submittedName>
        <fullName evidence="2">Uncharacterized protein</fullName>
    </submittedName>
</protein>
<evidence type="ECO:0000313" key="3">
    <source>
        <dbReference type="Proteomes" id="UP000799291"/>
    </source>
</evidence>
<dbReference type="AlphaFoldDB" id="A0A6G1IVV8"/>
<accession>A0A6G1IVV8</accession>
<dbReference type="Proteomes" id="UP000799291">
    <property type="component" value="Unassembled WGS sequence"/>
</dbReference>
<dbReference type="OrthoDB" id="4851849at2759"/>
<reference evidence="2" key="1">
    <citation type="journal article" date="2020" name="Stud. Mycol.">
        <title>101 Dothideomycetes genomes: a test case for predicting lifestyles and emergence of pathogens.</title>
        <authorList>
            <person name="Haridas S."/>
            <person name="Albert R."/>
            <person name="Binder M."/>
            <person name="Bloem J."/>
            <person name="Labutti K."/>
            <person name="Salamov A."/>
            <person name="Andreopoulos B."/>
            <person name="Baker S."/>
            <person name="Barry K."/>
            <person name="Bills G."/>
            <person name="Bluhm B."/>
            <person name="Cannon C."/>
            <person name="Castanera R."/>
            <person name="Culley D."/>
            <person name="Daum C."/>
            <person name="Ezra D."/>
            <person name="Gonzalez J."/>
            <person name="Henrissat B."/>
            <person name="Kuo A."/>
            <person name="Liang C."/>
            <person name="Lipzen A."/>
            <person name="Lutzoni F."/>
            <person name="Magnuson J."/>
            <person name="Mondo S."/>
            <person name="Nolan M."/>
            <person name="Ohm R."/>
            <person name="Pangilinan J."/>
            <person name="Park H.-J."/>
            <person name="Ramirez L."/>
            <person name="Alfaro M."/>
            <person name="Sun H."/>
            <person name="Tritt A."/>
            <person name="Yoshinaga Y."/>
            <person name="Zwiers L.-H."/>
            <person name="Turgeon B."/>
            <person name="Goodwin S."/>
            <person name="Spatafora J."/>
            <person name="Crous P."/>
            <person name="Grigoriev I."/>
        </authorList>
    </citation>
    <scope>NUCLEOTIDE SEQUENCE</scope>
    <source>
        <strain evidence="2">CBS 122367</strain>
    </source>
</reference>
<evidence type="ECO:0000313" key="2">
    <source>
        <dbReference type="EMBL" id="KAF2682384.1"/>
    </source>
</evidence>
<dbReference type="EMBL" id="MU005587">
    <property type="protein sequence ID" value="KAF2682384.1"/>
    <property type="molecule type" value="Genomic_DNA"/>
</dbReference>
<name>A0A6G1IVV8_9PLEO</name>
<dbReference type="Pfam" id="PF14441">
    <property type="entry name" value="OTT_1508_deam"/>
    <property type="match status" value="1"/>
</dbReference>
<keyword evidence="3" id="KW-1185">Reference proteome</keyword>
<organism evidence="2 3">
    <name type="scientific">Lentithecium fluviatile CBS 122367</name>
    <dbReference type="NCBI Taxonomy" id="1168545"/>
    <lineage>
        <taxon>Eukaryota</taxon>
        <taxon>Fungi</taxon>
        <taxon>Dikarya</taxon>
        <taxon>Ascomycota</taxon>
        <taxon>Pezizomycotina</taxon>
        <taxon>Dothideomycetes</taxon>
        <taxon>Pleosporomycetidae</taxon>
        <taxon>Pleosporales</taxon>
        <taxon>Massarineae</taxon>
        <taxon>Lentitheciaceae</taxon>
        <taxon>Lentithecium</taxon>
    </lineage>
</organism>
<proteinExistence type="predicted"/>
<feature type="compositionally biased region" description="Low complexity" evidence="1">
    <location>
        <begin position="536"/>
        <end position="546"/>
    </location>
</feature>
<dbReference type="InterPro" id="IPR027796">
    <property type="entry name" value="OTT_1508_deam-like"/>
</dbReference>
<feature type="region of interest" description="Disordered" evidence="1">
    <location>
        <begin position="442"/>
        <end position="461"/>
    </location>
</feature>
<feature type="compositionally biased region" description="Polar residues" evidence="1">
    <location>
        <begin position="466"/>
        <end position="494"/>
    </location>
</feature>
<evidence type="ECO:0000256" key="1">
    <source>
        <dbReference type="SAM" id="MobiDB-lite"/>
    </source>
</evidence>